<accession>A0A2M7G7T5</accession>
<keyword evidence="1" id="KW-0175">Coiled coil</keyword>
<dbReference type="AlphaFoldDB" id="A0A2M7G7T5"/>
<proteinExistence type="predicted"/>
<organism evidence="3 4">
    <name type="scientific">bacterium (Candidatus Blackallbacteria) CG17_big_fil_post_rev_8_21_14_2_50_48_46</name>
    <dbReference type="NCBI Taxonomy" id="2014261"/>
    <lineage>
        <taxon>Bacteria</taxon>
        <taxon>Candidatus Blackallbacteria</taxon>
    </lineage>
</organism>
<dbReference type="Proteomes" id="UP000231019">
    <property type="component" value="Unassembled WGS sequence"/>
</dbReference>
<gene>
    <name evidence="3" type="ORF">COW36_06375</name>
</gene>
<reference evidence="3 4" key="1">
    <citation type="submission" date="2017-09" db="EMBL/GenBank/DDBJ databases">
        <title>Depth-based differentiation of microbial function through sediment-hosted aquifers and enrichment of novel symbionts in the deep terrestrial subsurface.</title>
        <authorList>
            <person name="Probst A.J."/>
            <person name="Ladd B."/>
            <person name="Jarett J.K."/>
            <person name="Geller-Mcgrath D.E."/>
            <person name="Sieber C.M."/>
            <person name="Emerson J.B."/>
            <person name="Anantharaman K."/>
            <person name="Thomas B.C."/>
            <person name="Malmstrom R."/>
            <person name="Stieglmeier M."/>
            <person name="Klingl A."/>
            <person name="Woyke T."/>
            <person name="Ryan C.M."/>
            <person name="Banfield J.F."/>
        </authorList>
    </citation>
    <scope>NUCLEOTIDE SEQUENCE [LARGE SCALE GENOMIC DNA]</scope>
    <source>
        <strain evidence="3">CG17_big_fil_post_rev_8_21_14_2_50_48_46</strain>
    </source>
</reference>
<evidence type="ECO:0000256" key="2">
    <source>
        <dbReference type="SAM" id="MobiDB-lite"/>
    </source>
</evidence>
<feature type="region of interest" description="Disordered" evidence="2">
    <location>
        <begin position="16"/>
        <end position="37"/>
    </location>
</feature>
<name>A0A2M7G7T5_9BACT</name>
<dbReference type="EMBL" id="PFFQ01000014">
    <property type="protein sequence ID" value="PIW18151.1"/>
    <property type="molecule type" value="Genomic_DNA"/>
</dbReference>
<evidence type="ECO:0000256" key="1">
    <source>
        <dbReference type="SAM" id="Coils"/>
    </source>
</evidence>
<protein>
    <submittedName>
        <fullName evidence="3">Uncharacterized protein</fullName>
    </submittedName>
</protein>
<sequence length="861" mass="95174">MDSSFINLQPAGMVSPLSKSDIKPKAANADQTKPSKEASLQLGDQFKAPALSQGSASQAELIQTEIYTPETLSGALQQSSFENLRDLFFSLQKLDPKLLSSEQKAQVLASFIQGLSVENQHLAQSLGLNQLDPQNLDILMETLHGHLCDLVETEQAAPEAMAAADKVLRQNFMQQADAVDALRRNIGILTLQSSMGFLSPQEFALEREQMIAALPSEQKKIAEAMGLGAMSLQSMIHLEEMAGDLGKAVVSMQENALIKKIEVTSRAILDAPALATDQLLDLKSGKSELVAPIETAREEVLARHQLEHQALENKFNVNELVLKAGVADPEGMQFDQGLEGFLRLLDQEGEDVRKLVQQVLRHQPLNQIDLTAKNNYILAQILGSDEQQSNALIQALQTLQRGGALKQEGQAVLEKVGIFVRDGKAYNLANKNILQAQNLALFAKIAQHMLTTRLAGATTSELAMQTKQPVIIEQFRALESLKDMRGQIESNTADLRREREALAETNTQIVQAQLVVSQTGTEFEQAQDNLESLAFVFQILNQQGLAGLNALTSEQLNKANAVLSQWGASLERKAGQVQLQFQGRTVSSDKVLQQVSQWLDALKQKVDHSQSRFQESASQLKELQQKAERQAERLDEQAKDLKSLLDTYKQNLETFKAQGIPALLALRNNPAAWAALSSEEKEMVENLLLQGHRELDLGLSITALAEQELAAVFAEIERTKALSRQSTDLLSKLNADSGLEKDTQELIAKAQAIEMQLAKTPHMESETAGKLASEWLAQLSKFEGELKAQLRQEIQNAQFEHALSAQNYQKALRRLEYHTRQLKALDLRQTERLEQVLKGSLSRVSKEISVLIPQTTEGMRP</sequence>
<feature type="coiled-coil region" evidence="1">
    <location>
        <begin position="606"/>
        <end position="658"/>
    </location>
</feature>
<comment type="caution">
    <text evidence="3">The sequence shown here is derived from an EMBL/GenBank/DDBJ whole genome shotgun (WGS) entry which is preliminary data.</text>
</comment>
<evidence type="ECO:0000313" key="4">
    <source>
        <dbReference type="Proteomes" id="UP000231019"/>
    </source>
</evidence>
<evidence type="ECO:0000313" key="3">
    <source>
        <dbReference type="EMBL" id="PIW18151.1"/>
    </source>
</evidence>